<organism evidence="4 6">
    <name type="scientific">Chryseobacterium daecheongense</name>
    <dbReference type="NCBI Taxonomy" id="192389"/>
    <lineage>
        <taxon>Bacteria</taxon>
        <taxon>Pseudomonadati</taxon>
        <taxon>Bacteroidota</taxon>
        <taxon>Flavobacteriia</taxon>
        <taxon>Flavobacteriales</taxon>
        <taxon>Weeksellaceae</taxon>
        <taxon>Chryseobacterium group</taxon>
        <taxon>Chryseobacterium</taxon>
    </lineage>
</organism>
<dbReference type="SMART" id="SM01360">
    <property type="entry name" value="A2M"/>
    <property type="match status" value="1"/>
</dbReference>
<dbReference type="InterPro" id="IPR001599">
    <property type="entry name" value="Macroglobln_a2"/>
</dbReference>
<reference evidence="5 7" key="2">
    <citation type="submission" date="2019-03" db="EMBL/GenBank/DDBJ databases">
        <title>Genomic Encyclopedia of Archaeal and Bacterial Type Strains, Phase II (KMG-II): from individual species to whole genera.</title>
        <authorList>
            <person name="Goeker M."/>
        </authorList>
    </citation>
    <scope>NUCLEOTIDE SEQUENCE [LARGE SCALE GENOMIC DNA]</scope>
    <source>
        <strain evidence="5 7">DSM 15235</strain>
    </source>
</reference>
<evidence type="ECO:0000259" key="3">
    <source>
        <dbReference type="SMART" id="SM01360"/>
    </source>
</evidence>
<dbReference type="Proteomes" id="UP000295709">
    <property type="component" value="Unassembled WGS sequence"/>
</dbReference>
<evidence type="ECO:0000256" key="1">
    <source>
        <dbReference type="ARBA" id="ARBA00010556"/>
    </source>
</evidence>
<dbReference type="PANTHER" id="PTHR40094">
    <property type="entry name" value="ALPHA-2-MACROGLOBULIN HOMOLOG"/>
    <property type="match status" value="1"/>
</dbReference>
<feature type="domain" description="Alpha-2-macroglobulin" evidence="3">
    <location>
        <begin position="1203"/>
        <end position="1293"/>
    </location>
</feature>
<evidence type="ECO:0000313" key="6">
    <source>
        <dbReference type="Proteomes" id="UP000269375"/>
    </source>
</evidence>
<comment type="similarity">
    <text evidence="1">Belongs to the protease inhibitor I39 (alpha-2-macroglobulin) family. Bacterial alpha-2-macroglobulin subfamily.</text>
</comment>
<dbReference type="PANTHER" id="PTHR40094:SF1">
    <property type="entry name" value="UBIQUITIN DOMAIN-CONTAINING PROTEIN"/>
    <property type="match status" value="1"/>
</dbReference>
<evidence type="ECO:0000313" key="5">
    <source>
        <dbReference type="EMBL" id="TDX94890.1"/>
    </source>
</evidence>
<dbReference type="RefSeq" id="WP_123261861.1">
    <property type="nucleotide sequence ID" value="NZ_RJTX01000001.1"/>
</dbReference>
<dbReference type="OrthoDB" id="9767116at2"/>
<keyword evidence="7" id="KW-1185">Reference proteome</keyword>
<dbReference type="Gene3D" id="2.60.40.1930">
    <property type="match status" value="1"/>
</dbReference>
<dbReference type="InterPro" id="IPR041246">
    <property type="entry name" value="Bact_MG10"/>
</dbReference>
<dbReference type="Pfam" id="PF00207">
    <property type="entry name" value="A2M"/>
    <property type="match status" value="1"/>
</dbReference>
<dbReference type="SUPFAM" id="SSF48239">
    <property type="entry name" value="Terpenoid cyclases/Protein prenyltransferases"/>
    <property type="match status" value="1"/>
</dbReference>
<dbReference type="Pfam" id="PF17973">
    <property type="entry name" value="bMG10"/>
    <property type="match status" value="1"/>
</dbReference>
<dbReference type="InterPro" id="IPR002890">
    <property type="entry name" value="MG2"/>
</dbReference>
<name>A0A3N0W527_9FLAO</name>
<proteinExistence type="inferred from homology"/>
<dbReference type="GO" id="GO:0004866">
    <property type="term" value="F:endopeptidase inhibitor activity"/>
    <property type="evidence" value="ECO:0007669"/>
    <property type="project" value="InterPro"/>
</dbReference>
<keyword evidence="2" id="KW-0732">Signal</keyword>
<protein>
    <submittedName>
        <fullName evidence="5">MG2 domain-containing protein</fullName>
    </submittedName>
</protein>
<dbReference type="EMBL" id="RJTX01000001">
    <property type="protein sequence ID" value="ROI00158.1"/>
    <property type="molecule type" value="Genomic_DNA"/>
</dbReference>
<dbReference type="Pfam" id="PF01835">
    <property type="entry name" value="MG2"/>
    <property type="match status" value="1"/>
</dbReference>
<feature type="chain" id="PRO_5018193194" evidence="2">
    <location>
        <begin position="22"/>
        <end position="1964"/>
    </location>
</feature>
<comment type="caution">
    <text evidence="4">The sequence shown here is derived from an EMBL/GenBank/DDBJ whole genome shotgun (WGS) entry which is preliminary data.</text>
</comment>
<accession>A0A3N0W527</accession>
<feature type="signal peptide" evidence="2">
    <location>
        <begin position="1"/>
        <end position="21"/>
    </location>
</feature>
<reference evidence="4" key="1">
    <citation type="submission" date="2018-11" db="EMBL/GenBank/DDBJ databases">
        <title>Proposal to divide the Flavobacteriaceae and reorganize its genera based on Amino Acid Identity values calculated from whole genome sequences.</title>
        <authorList>
            <person name="Nicholson A.C."/>
            <person name="Gulvik C.A."/>
            <person name="Whitney A.M."/>
            <person name="Humrighouse B.W."/>
            <person name="Bell M."/>
            <person name="Holmes B."/>
            <person name="Steigerwalt A."/>
            <person name="Villarma A."/>
            <person name="Sheth M."/>
            <person name="Batra D."/>
            <person name="Pryor J."/>
            <person name="Bernardet J.-F."/>
            <person name="Hugo C."/>
            <person name="Kampfer P."/>
            <person name="Newman J."/>
            <person name="Mcquiston J.R."/>
        </authorList>
    </citation>
    <scope>NUCLEOTIDE SEQUENCE</scope>
    <source>
        <strain evidence="4">DSM 15235</strain>
    </source>
</reference>
<dbReference type="EMBL" id="SOQW01000001">
    <property type="protein sequence ID" value="TDX94890.1"/>
    <property type="molecule type" value="Genomic_DNA"/>
</dbReference>
<dbReference type="Proteomes" id="UP000269375">
    <property type="component" value="Unassembled WGS sequence"/>
</dbReference>
<dbReference type="InterPro" id="IPR008930">
    <property type="entry name" value="Terpenoid_cyclase/PrenylTrfase"/>
</dbReference>
<dbReference type="Gene3D" id="1.50.10.20">
    <property type="match status" value="1"/>
</dbReference>
<evidence type="ECO:0000313" key="4">
    <source>
        <dbReference type="EMBL" id="ROI00158.1"/>
    </source>
</evidence>
<evidence type="ECO:0000256" key="2">
    <source>
        <dbReference type="SAM" id="SignalP"/>
    </source>
</evidence>
<evidence type="ECO:0000313" key="7">
    <source>
        <dbReference type="Proteomes" id="UP000295709"/>
    </source>
</evidence>
<dbReference type="InterPro" id="IPR051802">
    <property type="entry name" value="YfhM-like"/>
</dbReference>
<gene>
    <name evidence="5" type="ORF">BCF50_0662</name>
    <name evidence="4" type="ORF">EGI05_04540</name>
</gene>
<sequence length="1964" mass="225931">MKRFSKIFILFLFLLSFSAVSGQKYYDDQWKKIAENSKKGAYKSNLPIVLDIQNHAMKENNALQLIRSLKAEFSIVNRTSDDDQNDSASKFFGKLQNVEKQLKGEEKLAYSALLNSFFMDYYQQNSWRINGRTNLNSQDLSQIETWSKLDFKNYLAKSFKELDQQKQEMKKIPLKKYEDVFSNTKDIEYFPTLWEWYSLKKISFLSDNQLFTKNELAENRNEINTTFDELIAQNNGNSKLYFMHQKLQENCSFNQCKDRLEQLQSLAKSNVEGDYKVVIIEEIMNELIVKKKEKEALALAAQAKSQYPKSPFIENIKNKESQITNPTLNIRYEQQTQSNLPIHLVAEYKNTTQFSLNIYQVKEDISSFLQYAQNSYRDTYTKIKKNLVRKEEFQLPDPKDYQIHKTSVEIKPLPSGIYLAEYTVGTEKNEDIARQNFYFLVSNNKVIYQTKSDRKPISNELKLVNSENGKPVANGNLIFHEFVNDQSINKVNGKTNDKGVFKFPQTANKAYYRTFLIQQPETNDFQIMQMYGDNDYEDYDPNKQLRTKAQIFTDRAIYRPGQTVYFKVINTKIDKEIESVVSGAKQKITLLDANSEEVSSQNFTTNEFGSYHGSFTLPKGKLNGVFYLRTDGSEQGYKDIRVEEYKRPKFEVTFEPVKEEYRYGQTIELKGKAMMFSGVALSNTTVNYEIKKRNIRWRYFWWYPQENDNENSILGEAKTNDKGEFVIRLDLKKDEKLEGIQIDNYEINASVTDINGETQSADTQLKVASVSHYIKAEEIKNVFAEDNVKLKVETKNYNEQNLKKSYQVKLSKLETPNRIFRENFQSAVQDLPKFSKDEFISKFPHDRFDKNGELKNWKTSSVILNGEKRSEESLDLGKLEAGDYQLELYNIEGKDTIKSSQNFSVWDKKALKPVQKTFLTVLEPKEEFSRGEKAKVFVYSAIPGALVNVFVQDGSGKTISEVHPFKNGVLEYTVDVPKDKAVEYLNLQFQLVAFNDVQTQSVNLKIKDTEKPLKIETVTFRDKLEPNSKEKWSVKISGNDKEKINAEVLANMYDMSLDQFAINTFDWQKLYTPYSIITSYDIREYLAQKYYQKRQPYYPRKYLEVPYFNWFDGNIINQALAGSVYGVQVEAMPAPVAEKSVDSVVIRGYATARAKKEKMADAAIDVTNSGRQLSEEEKAEFTDVKDPNAVFDKVPVRQNLNETAFFYPDLKTDAEGNVNFEFTSPEALTKWKLMFLAHTKDARAATLEKEVVTQKEFSVTPNYPRFLREGDELSLQSKLSNLSSKKLNGSANLQILDAFTNEDISSKFGISGGTQNFDLNENGNTALTWKLKVPNNVSSIIIKVVAKAGAFSDGEQQAIAVLPNRMLVTDAVPVFVKEGETKTFVLDNLADANSSTISNVANTLELTTNPIWEIMFALPSLKNDQNNSADVIFNKWFADVLASEIFKANPKMKTVFEEYQSKGLLNSNLEKNQELKQLLLEETPWVLESKNEEEQMQKLARLFDANTMRNSINQDWDDFVKLQNPDGGFSWYSGYPSSYGVSLYILKNLGKINTWLKDNVKDYQTSSQNEMVGKLIKYVDNEIDKYWDVKKENVWNNWTLEYLDTRNYWEKQYPLKGKGATLKSLVKQKAKTAKLTDFTFFGLHRAALLMSDYGLKETSDKLMNYLKETSTDTKTQGVYWKQNFNDWGWFSSKVVNHAGALEAFNKLKPNDQKFIEDMKIWLVTQKEVNSWGSSRGTSEVIFTILNSGKSWTSAESDKATIVWGGKELQPQTQATGYVKSAVKTDVLDKNLATVTVTKPGPGIVQGGLFWQYYEDLDKIKSSENYISITKELYKKVKTVNGEELQKISPETPLKIGDKVTVRMILNTDRPMEFIHLKDMRAAGFEPVDVLSGYQWKNNLGYYQSTKDASTNFYIEYMPKGKYVFEYDFVANAAGKFSNGITTMQNYYAPQMNAHTKGSSVIISE</sequence>